<feature type="non-terminal residue" evidence="1">
    <location>
        <position position="115"/>
    </location>
</feature>
<keyword evidence="2" id="KW-1185">Reference proteome</keyword>
<dbReference type="Proteomes" id="UP000044602">
    <property type="component" value="Unassembled WGS sequence"/>
</dbReference>
<dbReference type="AlphaFoldDB" id="A0A0G4LGK6"/>
<evidence type="ECO:0000313" key="2">
    <source>
        <dbReference type="Proteomes" id="UP000044602"/>
    </source>
</evidence>
<protein>
    <submittedName>
        <fullName evidence="1">Uncharacterized protein</fullName>
    </submittedName>
</protein>
<sequence>ASLQDELRAAGRWDRFGPGLALGQRIFQVISGGGGWGKKQGLLSLDTETQFSLTGEEDLESFIRSFHGQKGGDGEDAPLDSGVVAPGSTLQFFTTAVGELPEPRQADFSLTEHIC</sequence>
<feature type="non-terminal residue" evidence="1">
    <location>
        <position position="1"/>
    </location>
</feature>
<evidence type="ECO:0000313" key="1">
    <source>
        <dbReference type="EMBL" id="CRK21166.1"/>
    </source>
</evidence>
<dbReference type="EMBL" id="CVQH01012270">
    <property type="protein sequence ID" value="CRK21166.1"/>
    <property type="molecule type" value="Genomic_DNA"/>
</dbReference>
<gene>
    <name evidence="1" type="ORF">BN1708_017844</name>
</gene>
<accession>A0A0G4LGK6</accession>
<organism evidence="1 2">
    <name type="scientific">Verticillium longisporum</name>
    <name type="common">Verticillium dahliae var. longisporum</name>
    <dbReference type="NCBI Taxonomy" id="100787"/>
    <lineage>
        <taxon>Eukaryota</taxon>
        <taxon>Fungi</taxon>
        <taxon>Dikarya</taxon>
        <taxon>Ascomycota</taxon>
        <taxon>Pezizomycotina</taxon>
        <taxon>Sordariomycetes</taxon>
        <taxon>Hypocreomycetidae</taxon>
        <taxon>Glomerellales</taxon>
        <taxon>Plectosphaerellaceae</taxon>
        <taxon>Verticillium</taxon>
    </lineage>
</organism>
<proteinExistence type="predicted"/>
<name>A0A0G4LGK6_VERLO</name>
<reference evidence="1 2" key="1">
    <citation type="submission" date="2015-05" db="EMBL/GenBank/DDBJ databases">
        <authorList>
            <person name="Wang D.B."/>
            <person name="Wang M."/>
        </authorList>
    </citation>
    <scope>NUCLEOTIDE SEQUENCE [LARGE SCALE GENOMIC DNA]</scope>
    <source>
        <strain evidence="1">VL1</strain>
    </source>
</reference>